<proteinExistence type="predicted"/>
<accession>A0ACB8QHP8</accession>
<reference evidence="1" key="2">
    <citation type="journal article" date="2022" name="New Phytol.">
        <title>Evolutionary transition to the ectomycorrhizal habit in the genomes of a hyperdiverse lineage of mushroom-forming fungi.</title>
        <authorList>
            <person name="Looney B."/>
            <person name="Miyauchi S."/>
            <person name="Morin E."/>
            <person name="Drula E."/>
            <person name="Courty P.E."/>
            <person name="Kohler A."/>
            <person name="Kuo A."/>
            <person name="LaButti K."/>
            <person name="Pangilinan J."/>
            <person name="Lipzen A."/>
            <person name="Riley R."/>
            <person name="Andreopoulos W."/>
            <person name="He G."/>
            <person name="Johnson J."/>
            <person name="Nolan M."/>
            <person name="Tritt A."/>
            <person name="Barry K.W."/>
            <person name="Grigoriev I.V."/>
            <person name="Nagy L.G."/>
            <person name="Hibbett D."/>
            <person name="Henrissat B."/>
            <person name="Matheny P.B."/>
            <person name="Labbe J."/>
            <person name="Martin F.M."/>
        </authorList>
    </citation>
    <scope>NUCLEOTIDE SEQUENCE</scope>
    <source>
        <strain evidence="1">EC-137</strain>
    </source>
</reference>
<evidence type="ECO:0000313" key="1">
    <source>
        <dbReference type="EMBL" id="KAI0031329.1"/>
    </source>
</evidence>
<sequence>MRDFNVYSVKKALPRMSWNPTNLFNLWRRQVGSLKDEAVFTRSNKTLFQQRWLSKKLLRAYHGDFVNEKAFKRWYLPRMLPDVRPVRPLVYKDEIGTFAGNAKTTDAQDKLRREAEDGKETELAPVGSLMLTEIERRLDVLIHRACLASSVYDARRFIVHGYVYLNGIKHQDANTRLAPGDMVSVDPVMIRWLHRTGRDRSEAAPAFKPKTEEFETKLPHGLYLAKIHGGGRRHRGMRWSNTCNLPEWCSPFLFIPAYLEVSFQTCSFVYVRHPTARPSYSEIPTPFDADGEIVRLAWEWYAKRRPRMRSASQRAREPLNRQ</sequence>
<evidence type="ECO:0000313" key="2">
    <source>
        <dbReference type="Proteomes" id="UP000814128"/>
    </source>
</evidence>
<dbReference type="Proteomes" id="UP000814128">
    <property type="component" value="Unassembled WGS sequence"/>
</dbReference>
<organism evidence="1 2">
    <name type="scientific">Vararia minispora EC-137</name>
    <dbReference type="NCBI Taxonomy" id="1314806"/>
    <lineage>
        <taxon>Eukaryota</taxon>
        <taxon>Fungi</taxon>
        <taxon>Dikarya</taxon>
        <taxon>Basidiomycota</taxon>
        <taxon>Agaricomycotina</taxon>
        <taxon>Agaricomycetes</taxon>
        <taxon>Russulales</taxon>
        <taxon>Lachnocladiaceae</taxon>
        <taxon>Vararia</taxon>
    </lineage>
</organism>
<keyword evidence="2" id="KW-1185">Reference proteome</keyword>
<comment type="caution">
    <text evidence="1">The sequence shown here is derived from an EMBL/GenBank/DDBJ whole genome shotgun (WGS) entry which is preliminary data.</text>
</comment>
<gene>
    <name evidence="1" type="ORF">K488DRAFT_52337</name>
</gene>
<reference evidence="1" key="1">
    <citation type="submission" date="2021-02" db="EMBL/GenBank/DDBJ databases">
        <authorList>
            <consortium name="DOE Joint Genome Institute"/>
            <person name="Ahrendt S."/>
            <person name="Looney B.P."/>
            <person name="Miyauchi S."/>
            <person name="Morin E."/>
            <person name="Drula E."/>
            <person name="Courty P.E."/>
            <person name="Chicoki N."/>
            <person name="Fauchery L."/>
            <person name="Kohler A."/>
            <person name="Kuo A."/>
            <person name="Labutti K."/>
            <person name="Pangilinan J."/>
            <person name="Lipzen A."/>
            <person name="Riley R."/>
            <person name="Andreopoulos W."/>
            <person name="He G."/>
            <person name="Johnson J."/>
            <person name="Barry K.W."/>
            <person name="Grigoriev I.V."/>
            <person name="Nagy L."/>
            <person name="Hibbett D."/>
            <person name="Henrissat B."/>
            <person name="Matheny P.B."/>
            <person name="Labbe J."/>
            <person name="Martin F."/>
        </authorList>
    </citation>
    <scope>NUCLEOTIDE SEQUENCE</scope>
    <source>
        <strain evidence="1">EC-137</strain>
    </source>
</reference>
<protein>
    <submittedName>
        <fullName evidence="1">Uncharacterized protein</fullName>
    </submittedName>
</protein>
<name>A0ACB8QHP8_9AGAM</name>
<dbReference type="EMBL" id="MU273584">
    <property type="protein sequence ID" value="KAI0031329.1"/>
    <property type="molecule type" value="Genomic_DNA"/>
</dbReference>